<evidence type="ECO:0000259" key="9">
    <source>
        <dbReference type="Pfam" id="PF00324"/>
    </source>
</evidence>
<accession>A0A1W5CTP5</accession>
<keyword evidence="5 8" id="KW-1133">Transmembrane helix</keyword>
<feature type="transmembrane region" description="Helical" evidence="8">
    <location>
        <begin position="93"/>
        <end position="110"/>
    </location>
</feature>
<feature type="compositionally biased region" description="Polar residues" evidence="7">
    <location>
        <begin position="43"/>
        <end position="83"/>
    </location>
</feature>
<dbReference type="PROSITE" id="PS00218">
    <property type="entry name" value="AMINO_ACID_PERMEASE_1"/>
    <property type="match status" value="1"/>
</dbReference>
<feature type="transmembrane region" description="Helical" evidence="8">
    <location>
        <begin position="550"/>
        <end position="571"/>
    </location>
</feature>
<dbReference type="Gene3D" id="1.20.1740.10">
    <property type="entry name" value="Amino acid/polyamine transporter I"/>
    <property type="match status" value="1"/>
</dbReference>
<keyword evidence="11" id="KW-1185">Reference proteome</keyword>
<feature type="transmembrane region" description="Helical" evidence="8">
    <location>
        <begin position="461"/>
        <end position="486"/>
    </location>
</feature>
<dbReference type="Proteomes" id="UP000192927">
    <property type="component" value="Unassembled WGS sequence"/>
</dbReference>
<keyword evidence="3 8" id="KW-0812">Transmembrane</keyword>
<dbReference type="Pfam" id="PF00324">
    <property type="entry name" value="AA_permease"/>
    <property type="match status" value="1"/>
</dbReference>
<organism evidence="10 11">
    <name type="scientific">Lasallia pustulata</name>
    <dbReference type="NCBI Taxonomy" id="136370"/>
    <lineage>
        <taxon>Eukaryota</taxon>
        <taxon>Fungi</taxon>
        <taxon>Dikarya</taxon>
        <taxon>Ascomycota</taxon>
        <taxon>Pezizomycotina</taxon>
        <taxon>Lecanoromycetes</taxon>
        <taxon>OSLEUM clade</taxon>
        <taxon>Umbilicariomycetidae</taxon>
        <taxon>Umbilicariales</taxon>
        <taxon>Umbilicariaceae</taxon>
        <taxon>Lasallia</taxon>
    </lineage>
</organism>
<name>A0A1W5CTP5_9LECA</name>
<evidence type="ECO:0000256" key="5">
    <source>
        <dbReference type="ARBA" id="ARBA00022989"/>
    </source>
</evidence>
<evidence type="ECO:0000313" key="11">
    <source>
        <dbReference type="Proteomes" id="UP000192927"/>
    </source>
</evidence>
<protein>
    <submittedName>
        <fullName evidence="10">Amino acid/polyamine transporter I</fullName>
    </submittedName>
</protein>
<evidence type="ECO:0000256" key="1">
    <source>
        <dbReference type="ARBA" id="ARBA00004141"/>
    </source>
</evidence>
<evidence type="ECO:0000256" key="8">
    <source>
        <dbReference type="SAM" id="Phobius"/>
    </source>
</evidence>
<feature type="transmembrane region" description="Helical" evidence="8">
    <location>
        <begin position="205"/>
        <end position="226"/>
    </location>
</feature>
<evidence type="ECO:0000256" key="4">
    <source>
        <dbReference type="ARBA" id="ARBA00022970"/>
    </source>
</evidence>
<dbReference type="PIRSF" id="PIRSF006060">
    <property type="entry name" value="AA_transporter"/>
    <property type="match status" value="1"/>
</dbReference>
<feature type="domain" description="Amino acid permease/ SLC12A" evidence="9">
    <location>
        <begin position="94"/>
        <end position="577"/>
    </location>
</feature>
<evidence type="ECO:0000313" key="10">
    <source>
        <dbReference type="EMBL" id="SLM34105.1"/>
    </source>
</evidence>
<keyword evidence="2" id="KW-0813">Transport</keyword>
<sequence>MGSSLHSQGCQNSETFDEYELGTSRRNLRQNSGLLPQDGARPRTNQSHSAANRSLGTLTAPQSSVEISNTGVTGPTNDPTTRGQGLDRYLKRHHITGIAFSGILGVGILVDSGQIIGLAGGLGAILSFIIAAIVVTSVMVSMAEMVSVYPYWGLALYPHHFVGPSLGNTVGFVYWFAQATSLATLIVTGALICAGDPEQPHKIAAYSAVPLVVIPLVNAFSGIRLYGNFEWIIKWLKIIFLLGLDITVIVLIARHGVNSLGISSTFNPTRAPKNATDKFMISGPGSLGSFLSIWTSITQAVFAFVGVEMVVVTTVEAEAPVRDLPRASRRVCIWTSLLYVVTILIVSLNVSSVDTGLQPLLGSTGSSPFIIAIKNAKLSHGSKMIKAVNAGLILAAWTTANTDLYAASRTLFELCHYSDIPWVENHLGKANSGGTPLWAIGFTYAPSLLALLSLIPGDGRLVISIFSTMTTISVLCVYAAECYAFICFKLRIKENFIDRDGDEYRRNYFRVPRQPFIAWFGLVSCTLLIFFNGWYIFWEIHNRHIKAGEAAARLIGAYGGVLIFVMVFLMNKFTLKPAKKRFNFPMGSREHDEEIRPGTRRYKTMARRCYDFVK</sequence>
<feature type="transmembrane region" description="Helical" evidence="8">
    <location>
        <begin position="516"/>
        <end position="538"/>
    </location>
</feature>
<evidence type="ECO:0000256" key="7">
    <source>
        <dbReference type="SAM" id="MobiDB-lite"/>
    </source>
</evidence>
<evidence type="ECO:0000256" key="3">
    <source>
        <dbReference type="ARBA" id="ARBA00022692"/>
    </source>
</evidence>
<dbReference type="InterPro" id="IPR004840">
    <property type="entry name" value="Amino_acid_permease_CS"/>
</dbReference>
<dbReference type="PANTHER" id="PTHR43341:SF21">
    <property type="entry name" value="GENERAL AMINO ACID PERMEASE-RELATED"/>
    <property type="match status" value="1"/>
</dbReference>
<dbReference type="PANTHER" id="PTHR43341">
    <property type="entry name" value="AMINO ACID PERMEASE"/>
    <property type="match status" value="1"/>
</dbReference>
<dbReference type="InterPro" id="IPR050524">
    <property type="entry name" value="APC_YAT"/>
</dbReference>
<dbReference type="AlphaFoldDB" id="A0A1W5CTP5"/>
<proteinExistence type="predicted"/>
<keyword evidence="6 8" id="KW-0472">Membrane</keyword>
<dbReference type="GO" id="GO:0015171">
    <property type="term" value="F:amino acid transmembrane transporter activity"/>
    <property type="evidence" value="ECO:0007669"/>
    <property type="project" value="TreeGrafter"/>
</dbReference>
<feature type="region of interest" description="Disordered" evidence="7">
    <location>
        <begin position="1"/>
        <end position="85"/>
    </location>
</feature>
<feature type="transmembrane region" description="Helical" evidence="8">
    <location>
        <begin position="232"/>
        <end position="253"/>
    </location>
</feature>
<feature type="transmembrane region" description="Helical" evidence="8">
    <location>
        <begin position="437"/>
        <end position="455"/>
    </location>
</feature>
<reference evidence="11" key="1">
    <citation type="submission" date="2017-03" db="EMBL/GenBank/DDBJ databases">
        <authorList>
            <person name="Sharma R."/>
            <person name="Thines M."/>
        </authorList>
    </citation>
    <scope>NUCLEOTIDE SEQUENCE [LARGE SCALE GENOMIC DNA]</scope>
</reference>
<keyword evidence="4" id="KW-0029">Amino-acid transport</keyword>
<dbReference type="EMBL" id="FWEW01000217">
    <property type="protein sequence ID" value="SLM34105.1"/>
    <property type="molecule type" value="Genomic_DNA"/>
</dbReference>
<feature type="compositionally biased region" description="Polar residues" evidence="7">
    <location>
        <begin position="1"/>
        <end position="14"/>
    </location>
</feature>
<dbReference type="InterPro" id="IPR004841">
    <property type="entry name" value="AA-permease/SLC12A_dom"/>
</dbReference>
<dbReference type="GO" id="GO:0016020">
    <property type="term" value="C:membrane"/>
    <property type="evidence" value="ECO:0007669"/>
    <property type="project" value="UniProtKB-SubCell"/>
</dbReference>
<evidence type="ECO:0000256" key="2">
    <source>
        <dbReference type="ARBA" id="ARBA00022448"/>
    </source>
</evidence>
<feature type="transmembrane region" description="Helical" evidence="8">
    <location>
        <begin position="331"/>
        <end position="350"/>
    </location>
</feature>
<comment type="subcellular location">
    <subcellularLocation>
        <location evidence="1">Membrane</location>
        <topology evidence="1">Multi-pass membrane protein</topology>
    </subcellularLocation>
</comment>
<feature type="transmembrane region" description="Helical" evidence="8">
    <location>
        <begin position="122"/>
        <end position="152"/>
    </location>
</feature>
<evidence type="ECO:0000256" key="6">
    <source>
        <dbReference type="ARBA" id="ARBA00023136"/>
    </source>
</evidence>
<feature type="transmembrane region" description="Helical" evidence="8">
    <location>
        <begin position="172"/>
        <end position="193"/>
    </location>
</feature>